<feature type="domain" description="CHAT" evidence="1">
    <location>
        <begin position="245"/>
        <end position="384"/>
    </location>
</feature>
<organism evidence="2">
    <name type="scientific">uncultured Gemmatimonadota bacterium</name>
    <dbReference type="NCBI Taxonomy" id="203437"/>
    <lineage>
        <taxon>Bacteria</taxon>
        <taxon>Pseudomonadati</taxon>
        <taxon>Gemmatimonadota</taxon>
        <taxon>environmental samples</taxon>
    </lineage>
</organism>
<accession>A0A6J4MST3</accession>
<evidence type="ECO:0000313" key="2">
    <source>
        <dbReference type="EMBL" id="CAA9366085.1"/>
    </source>
</evidence>
<gene>
    <name evidence="2" type="ORF">AVDCRST_MAG89-4105</name>
</gene>
<reference evidence="2" key="1">
    <citation type="submission" date="2020-02" db="EMBL/GenBank/DDBJ databases">
        <authorList>
            <person name="Meier V. D."/>
        </authorList>
    </citation>
    <scope>NUCLEOTIDE SEQUENCE</scope>
    <source>
        <strain evidence="2">AVDCRST_MAG89</strain>
    </source>
</reference>
<protein>
    <recommendedName>
        <fullName evidence="1">CHAT domain-containing protein</fullName>
    </recommendedName>
</protein>
<dbReference type="AlphaFoldDB" id="A0A6J4MST3"/>
<dbReference type="InterPro" id="IPR024983">
    <property type="entry name" value="CHAT_dom"/>
</dbReference>
<proteinExistence type="predicted"/>
<dbReference type="Pfam" id="PF12770">
    <property type="entry name" value="CHAT"/>
    <property type="match status" value="1"/>
</dbReference>
<evidence type="ECO:0000259" key="1">
    <source>
        <dbReference type="Pfam" id="PF12770"/>
    </source>
</evidence>
<dbReference type="EMBL" id="CADCTV010000858">
    <property type="protein sequence ID" value="CAA9366085.1"/>
    <property type="molecule type" value="Genomic_DNA"/>
</dbReference>
<sequence>MRFPGNLASDVQKLRDLLHSIASDSGAYRFGTAAGPNAGHDDQLKAALISLAGAGWSLYTQLVGRSMRAGLQEVLHASPGQTIKIAHVLIEKVIPWALVYDRYFSPNPAADADGKVPAVDACLAALPRADGTPSPAECGKHPGCVLHPDQLAQRAAAGLPPLTAKSVACPRHFWGFQHIVEISPKVVRPNADPVAEADVVRNATPARFLAAFNDTLSLARPHLGRLSAPEHTDPGVAVWESEFVGTNVRNQLEREDLDLIYLYCHARGGAADPTRSPCLEFSANNAPAVVTPADLVHDESTWTHHPLVILNGCGTVGFSPDALSPFIPILVDDRGAAGLLGTEISVWEQLAGEFAEHFLRAFVSGEPAGAALVQARRRLLAQRNPLGLAYTLYANADLRFGSPQSPAAARVMRSG</sequence>
<name>A0A6J4MST3_9BACT</name>